<evidence type="ECO:0000313" key="2">
    <source>
        <dbReference type="Proteomes" id="UP001207468"/>
    </source>
</evidence>
<evidence type="ECO:0000313" key="1">
    <source>
        <dbReference type="EMBL" id="KAI9451385.1"/>
    </source>
</evidence>
<organism evidence="1 2">
    <name type="scientific">Russula earlei</name>
    <dbReference type="NCBI Taxonomy" id="71964"/>
    <lineage>
        <taxon>Eukaryota</taxon>
        <taxon>Fungi</taxon>
        <taxon>Dikarya</taxon>
        <taxon>Basidiomycota</taxon>
        <taxon>Agaricomycotina</taxon>
        <taxon>Agaricomycetes</taxon>
        <taxon>Russulales</taxon>
        <taxon>Russulaceae</taxon>
        <taxon>Russula</taxon>
    </lineage>
</organism>
<keyword evidence="2" id="KW-1185">Reference proteome</keyword>
<protein>
    <submittedName>
        <fullName evidence="1">S-adenosyl-L-methionine-dependent methyltransferase</fullName>
    </submittedName>
</protein>
<sequence length="295" mass="32575">MDSTESQKRFPHTYWHGTTNQTEIERLDALHHGIKTCLDGKSFLAPLENPQTILDLGAGSGIWAIECAENFPDAQVIAVDLNRMLPRSAPSNFQFRQLDILAEPLPLEADSFDVVHVRFLIIHLPNPRSLLERIARLVKPGGWLLIEDVTVTGEIKGDAPAVRAAFGLLCKYWESNGQVPRVSVELESWLRQTGAFSEVNVHEAVAPVGNAGAGDGASAADSESRQLGSTMKKSFRDGFSAETHPGLLALGFTPELKKQCMEEWDRSEWQMEFASALYLGTKVCLMFRSPPTTTQ</sequence>
<keyword evidence="1" id="KW-0489">Methyltransferase</keyword>
<name>A0ACC0TW21_9AGAM</name>
<reference evidence="1" key="1">
    <citation type="submission" date="2021-03" db="EMBL/GenBank/DDBJ databases">
        <title>Evolutionary priming and transition to the ectomycorrhizal habit in an iconic lineage of mushroom-forming fungi: is preadaptation a requirement?</title>
        <authorList>
            <consortium name="DOE Joint Genome Institute"/>
            <person name="Looney B.P."/>
            <person name="Miyauchi S."/>
            <person name="Morin E."/>
            <person name="Drula E."/>
            <person name="Courty P.E."/>
            <person name="Chicoki N."/>
            <person name="Fauchery L."/>
            <person name="Kohler A."/>
            <person name="Kuo A."/>
            <person name="LaButti K."/>
            <person name="Pangilinan J."/>
            <person name="Lipzen A."/>
            <person name="Riley R."/>
            <person name="Andreopoulos W."/>
            <person name="He G."/>
            <person name="Johnson J."/>
            <person name="Barry K.W."/>
            <person name="Grigoriev I.V."/>
            <person name="Nagy L."/>
            <person name="Hibbett D."/>
            <person name="Henrissat B."/>
            <person name="Matheny P.B."/>
            <person name="Labbe J."/>
            <person name="Martin A.F."/>
        </authorList>
    </citation>
    <scope>NUCLEOTIDE SEQUENCE</scope>
    <source>
        <strain evidence="1">BPL698</strain>
    </source>
</reference>
<dbReference type="Proteomes" id="UP001207468">
    <property type="component" value="Unassembled WGS sequence"/>
</dbReference>
<gene>
    <name evidence="1" type="ORF">F5148DRAFT_546125</name>
</gene>
<dbReference type="EMBL" id="JAGFNK010000378">
    <property type="protein sequence ID" value="KAI9451385.1"/>
    <property type="molecule type" value="Genomic_DNA"/>
</dbReference>
<proteinExistence type="predicted"/>
<comment type="caution">
    <text evidence="1">The sequence shown here is derived from an EMBL/GenBank/DDBJ whole genome shotgun (WGS) entry which is preliminary data.</text>
</comment>
<accession>A0ACC0TW21</accession>
<keyword evidence="1" id="KW-0808">Transferase</keyword>